<dbReference type="AlphaFoldDB" id="A0A556AIW5"/>
<dbReference type="Gene3D" id="3.40.190.10">
    <property type="entry name" value="Periplasmic binding protein-like II"/>
    <property type="match status" value="1"/>
</dbReference>
<protein>
    <submittedName>
        <fullName evidence="3">Tripartite tricarboxylate transporter substrate binding protein</fullName>
    </submittedName>
</protein>
<comment type="caution">
    <text evidence="3">The sequence shown here is derived from an EMBL/GenBank/DDBJ whole genome shotgun (WGS) entry which is preliminary data.</text>
</comment>
<accession>A0A556AIW5</accession>
<dbReference type="InterPro" id="IPR005064">
    <property type="entry name" value="BUG"/>
</dbReference>
<dbReference type="OrthoDB" id="8678477at2"/>
<comment type="similarity">
    <text evidence="1">Belongs to the UPF0065 (bug) family.</text>
</comment>
<keyword evidence="4" id="KW-1185">Reference proteome</keyword>
<keyword evidence="2" id="KW-0732">Signal</keyword>
<dbReference type="EMBL" id="VLTJ01000029">
    <property type="protein sequence ID" value="TSH92810.1"/>
    <property type="molecule type" value="Genomic_DNA"/>
</dbReference>
<gene>
    <name evidence="3" type="ORF">FOZ76_15520</name>
</gene>
<dbReference type="PANTHER" id="PTHR42928:SF5">
    <property type="entry name" value="BLR1237 PROTEIN"/>
    <property type="match status" value="1"/>
</dbReference>
<dbReference type="SUPFAM" id="SSF53850">
    <property type="entry name" value="Periplasmic binding protein-like II"/>
    <property type="match status" value="1"/>
</dbReference>
<dbReference type="InterPro" id="IPR006311">
    <property type="entry name" value="TAT_signal"/>
</dbReference>
<evidence type="ECO:0000313" key="3">
    <source>
        <dbReference type="EMBL" id="TSH92810.1"/>
    </source>
</evidence>
<dbReference type="CDD" id="cd13578">
    <property type="entry name" value="PBP2_Bug27"/>
    <property type="match status" value="1"/>
</dbReference>
<feature type="chain" id="PRO_5022229455" evidence="2">
    <location>
        <begin position="35"/>
        <end position="338"/>
    </location>
</feature>
<proteinExistence type="inferred from homology"/>
<evidence type="ECO:0000256" key="2">
    <source>
        <dbReference type="SAM" id="SignalP"/>
    </source>
</evidence>
<dbReference type="Proteomes" id="UP000318405">
    <property type="component" value="Unassembled WGS sequence"/>
</dbReference>
<dbReference type="InterPro" id="IPR042100">
    <property type="entry name" value="Bug_dom1"/>
</dbReference>
<dbReference type="RefSeq" id="WP_143949176.1">
    <property type="nucleotide sequence ID" value="NZ_BAABMB010000001.1"/>
</dbReference>
<dbReference type="Gene3D" id="3.40.190.150">
    <property type="entry name" value="Bordetella uptake gene, domain 1"/>
    <property type="match status" value="1"/>
</dbReference>
<dbReference type="Pfam" id="PF03401">
    <property type="entry name" value="TctC"/>
    <property type="match status" value="1"/>
</dbReference>
<sequence>MRFASSISRRTFTKTALAGLAATLGMLSTAPALAASAEDFPQRPVTIVVPFPPGGATDLTARLVGDGLSRKWGQPVVIENRPGAGGNVGSEAVAKAAPDGYTLVLGVTGSHGINVSLYTNMRYHPLESFEPITQATLYPNAIVVNKDVPAENLEQLVALLKTKEGQRYAYGSDGNGTASHLGMELLKNTGGFELIHIPYRGSTPMVTDLLGGQIQVGITGLPAVQSYLKDGQLKLIAVTTGERFSGAPELPTVAEQGFPGFDAPPWSGFFAPKGTPQPIVDKLSTDMREVMSDPELKQKMAAAGSEFTPNSPAEFRTFVEGEIEKWKKAVEISGASVD</sequence>
<name>A0A556AIW5_9BURK</name>
<evidence type="ECO:0000256" key="1">
    <source>
        <dbReference type="ARBA" id="ARBA00006987"/>
    </source>
</evidence>
<dbReference type="PANTHER" id="PTHR42928">
    <property type="entry name" value="TRICARBOXYLATE-BINDING PROTEIN"/>
    <property type="match status" value="1"/>
</dbReference>
<reference evidence="3 4" key="1">
    <citation type="submission" date="2019-07" db="EMBL/GenBank/DDBJ databases">
        <title>Qingshengfaniella alkalisoli gen. nov., sp. nov., isolated from saline soil.</title>
        <authorList>
            <person name="Xu L."/>
            <person name="Huang X.-X."/>
            <person name="Sun J.-Q."/>
        </authorList>
    </citation>
    <scope>NUCLEOTIDE SEQUENCE [LARGE SCALE GENOMIC DNA]</scope>
    <source>
        <strain evidence="3 4">DSM 27279</strain>
    </source>
</reference>
<organism evidence="3 4">
    <name type="scientific">Verticiella sediminum</name>
    <dbReference type="NCBI Taxonomy" id="1247510"/>
    <lineage>
        <taxon>Bacteria</taxon>
        <taxon>Pseudomonadati</taxon>
        <taxon>Pseudomonadota</taxon>
        <taxon>Betaproteobacteria</taxon>
        <taxon>Burkholderiales</taxon>
        <taxon>Alcaligenaceae</taxon>
        <taxon>Verticiella</taxon>
    </lineage>
</organism>
<feature type="signal peptide" evidence="2">
    <location>
        <begin position="1"/>
        <end position="34"/>
    </location>
</feature>
<evidence type="ECO:0000313" key="4">
    <source>
        <dbReference type="Proteomes" id="UP000318405"/>
    </source>
</evidence>
<dbReference type="PROSITE" id="PS51318">
    <property type="entry name" value="TAT"/>
    <property type="match status" value="1"/>
</dbReference>
<dbReference type="PIRSF" id="PIRSF017082">
    <property type="entry name" value="YflP"/>
    <property type="match status" value="1"/>
</dbReference>